<protein>
    <submittedName>
        <fullName evidence="1">Phage protein</fullName>
    </submittedName>
</protein>
<evidence type="ECO:0000313" key="2">
    <source>
        <dbReference type="Proteomes" id="UP000008845"/>
    </source>
</evidence>
<evidence type="ECO:0000313" key="1">
    <source>
        <dbReference type="EMBL" id="AER18827.1"/>
    </source>
</evidence>
<dbReference type="Pfam" id="PF07374">
    <property type="entry name" value="DUF1492"/>
    <property type="match status" value="1"/>
</dbReference>
<reference evidence="1 2" key="1">
    <citation type="journal article" date="2011" name="BMC Genomics">
        <title>Comparative Genomic Analysis of Streptococcus suis reveals significant genomic diversity among different serotypes.</title>
        <authorList>
            <person name="Zhang A."/>
            <person name="Yang M."/>
            <person name="Hu P."/>
            <person name="Wu J."/>
            <person name="Chen B."/>
            <person name="Hua Y."/>
            <person name="Yu J."/>
            <person name="Chen H."/>
            <person name="Xiao J."/>
            <person name="Jin M."/>
        </authorList>
    </citation>
    <scope>NUCLEOTIDE SEQUENCE [LARGE SCALE GENOMIC DNA]</scope>
    <source>
        <strain evidence="1">D12</strain>
    </source>
</reference>
<dbReference type="InterPro" id="IPR010861">
    <property type="entry name" value="DUF1492"/>
</dbReference>
<dbReference type="HOGENOM" id="CLU_129338_0_0_9"/>
<sequence length="143" mass="16681">MNVDEVRIKLEGIKWLDEEMRGLQLELQYLEQGLFKKSSLTQTKVQTSRVNNAENEVVHTIKLKQDIEERLAEIISERLESSRLIDKASNPLERAVLRMAYVNRLEIWDIEKRVNRSKTTIYNIKKAGIESIARAMTKRANVI</sequence>
<gene>
    <name evidence="1" type="ORF">SSUD12_0504</name>
</gene>
<dbReference type="EMBL" id="CP002644">
    <property type="protein sequence ID" value="AER18827.1"/>
    <property type="molecule type" value="Genomic_DNA"/>
</dbReference>
<dbReference type="KEGG" id="ssk:SSUD12_0504"/>
<dbReference type="Proteomes" id="UP000008845">
    <property type="component" value="Chromosome"/>
</dbReference>
<name>G7SFB9_STRSU</name>
<proteinExistence type="predicted"/>
<dbReference type="RefSeq" id="WP_014637601.1">
    <property type="nucleotide sequence ID" value="NC_017621.1"/>
</dbReference>
<organism evidence="1 2">
    <name type="scientific">Streptococcus suis D12</name>
    <dbReference type="NCBI Taxonomy" id="1004952"/>
    <lineage>
        <taxon>Bacteria</taxon>
        <taxon>Bacillati</taxon>
        <taxon>Bacillota</taxon>
        <taxon>Bacilli</taxon>
        <taxon>Lactobacillales</taxon>
        <taxon>Streptococcaceae</taxon>
        <taxon>Streptococcus</taxon>
    </lineage>
</organism>
<dbReference type="AlphaFoldDB" id="G7SFB9"/>
<accession>G7SFB9</accession>